<evidence type="ECO:0000313" key="3">
    <source>
        <dbReference type="Proteomes" id="UP000177704"/>
    </source>
</evidence>
<accession>A0A1F7V143</accession>
<protein>
    <recommendedName>
        <fullName evidence="1">AAA+ ATPase domain-containing protein</fullName>
    </recommendedName>
</protein>
<name>A0A1F7V143_9BACT</name>
<proteinExistence type="predicted"/>
<reference evidence="2 3" key="1">
    <citation type="journal article" date="2016" name="Nat. Commun.">
        <title>Thousands of microbial genomes shed light on interconnected biogeochemical processes in an aquifer system.</title>
        <authorList>
            <person name="Anantharaman K."/>
            <person name="Brown C.T."/>
            <person name="Hug L.A."/>
            <person name="Sharon I."/>
            <person name="Castelle C.J."/>
            <person name="Probst A.J."/>
            <person name="Thomas B.C."/>
            <person name="Singh A."/>
            <person name="Wilkins M.J."/>
            <person name="Karaoz U."/>
            <person name="Brodie E.L."/>
            <person name="Williams K.H."/>
            <person name="Hubbard S.S."/>
            <person name="Banfield J.F."/>
        </authorList>
    </citation>
    <scope>NUCLEOTIDE SEQUENCE [LARGE SCALE GENOMIC DNA]</scope>
</reference>
<sequence>MRKVLILTGPPGAGKNTIAQELAKRLKQCAIIDVDLVRWMVVQPHRAPWDGREGKRQQMLGVRNACILAASFDENNFTVIILDVLSQMTKREYEIQLKRFKPHVVKLLPTYNETVRRNRGRQPRLRMREIKMLYEQQMRLICPRVIDNTRLSVRETVEKILTVKGYPSSGIKSLNVDRQIMI</sequence>
<dbReference type="SUPFAM" id="SSF52540">
    <property type="entry name" value="P-loop containing nucleoside triphosphate hydrolases"/>
    <property type="match status" value="1"/>
</dbReference>
<dbReference type="EMBL" id="MGEM01000030">
    <property type="protein sequence ID" value="OGL84231.1"/>
    <property type="molecule type" value="Genomic_DNA"/>
</dbReference>
<evidence type="ECO:0000259" key="1">
    <source>
        <dbReference type="SMART" id="SM00382"/>
    </source>
</evidence>
<dbReference type="InterPro" id="IPR027417">
    <property type="entry name" value="P-loop_NTPase"/>
</dbReference>
<evidence type="ECO:0000313" key="2">
    <source>
        <dbReference type="EMBL" id="OGL84231.1"/>
    </source>
</evidence>
<dbReference type="SMART" id="SM00382">
    <property type="entry name" value="AAA"/>
    <property type="match status" value="1"/>
</dbReference>
<organism evidence="2 3">
    <name type="scientific">Candidatus Uhrbacteria bacterium RIFCSPLOWO2_01_FULL_55_36</name>
    <dbReference type="NCBI Taxonomy" id="1802404"/>
    <lineage>
        <taxon>Bacteria</taxon>
        <taxon>Candidatus Uhriibacteriota</taxon>
    </lineage>
</organism>
<feature type="domain" description="AAA+ ATPase" evidence="1">
    <location>
        <begin position="1"/>
        <end position="139"/>
    </location>
</feature>
<dbReference type="Gene3D" id="3.40.50.300">
    <property type="entry name" value="P-loop containing nucleotide triphosphate hydrolases"/>
    <property type="match status" value="1"/>
</dbReference>
<dbReference type="Proteomes" id="UP000177704">
    <property type="component" value="Unassembled WGS sequence"/>
</dbReference>
<dbReference type="Pfam" id="PF13238">
    <property type="entry name" value="AAA_18"/>
    <property type="match status" value="1"/>
</dbReference>
<gene>
    <name evidence="2" type="ORF">A3B36_01755</name>
</gene>
<comment type="caution">
    <text evidence="2">The sequence shown here is derived from an EMBL/GenBank/DDBJ whole genome shotgun (WGS) entry which is preliminary data.</text>
</comment>
<dbReference type="InterPro" id="IPR003593">
    <property type="entry name" value="AAA+_ATPase"/>
</dbReference>
<dbReference type="AlphaFoldDB" id="A0A1F7V143"/>